<evidence type="ECO:0000256" key="1">
    <source>
        <dbReference type="ARBA" id="ARBA00010690"/>
    </source>
</evidence>
<dbReference type="InterPro" id="IPR006135">
    <property type="entry name" value="T3SS_substrate_exporter"/>
</dbReference>
<accession>A0ABV6IYU2</accession>
<name>A0ABV6IYU2_9PROT</name>
<feature type="transmembrane region" description="Helical" evidence="3">
    <location>
        <begin position="82"/>
        <end position="107"/>
    </location>
</feature>
<protein>
    <submittedName>
        <fullName evidence="4">Flagellar biosynthesis protein FlhB</fullName>
    </submittedName>
</protein>
<dbReference type="PANTHER" id="PTHR30531">
    <property type="entry name" value="FLAGELLAR BIOSYNTHETIC PROTEIN FLHB"/>
    <property type="match status" value="1"/>
</dbReference>
<comment type="caution">
    <text evidence="4">The sequence shown here is derived from an EMBL/GenBank/DDBJ whole genome shotgun (WGS) entry which is preliminary data.</text>
</comment>
<reference evidence="4 5" key="1">
    <citation type="submission" date="2024-09" db="EMBL/GenBank/DDBJ databases">
        <authorList>
            <person name="Sun Q."/>
            <person name="Mori K."/>
        </authorList>
    </citation>
    <scope>NUCLEOTIDE SEQUENCE [LARGE SCALE GENOMIC DNA]</scope>
    <source>
        <strain evidence="4 5">CCM 7468</strain>
    </source>
</reference>
<dbReference type="Gene3D" id="3.40.1690.10">
    <property type="entry name" value="secretion proteins EscU"/>
    <property type="match status" value="1"/>
</dbReference>
<proteinExistence type="inferred from homology"/>
<feature type="region of interest" description="Disordered" evidence="2">
    <location>
        <begin position="1"/>
        <end position="32"/>
    </location>
</feature>
<dbReference type="Proteomes" id="UP001589789">
    <property type="component" value="Unassembled WGS sequence"/>
</dbReference>
<keyword evidence="5" id="KW-1185">Reference proteome</keyword>
<keyword evidence="4" id="KW-0969">Cilium</keyword>
<sequence length="352" mass="37622">MAEEGGDDAEDRQEAPSSRRLEKAREEGQVPNSREASGFAALLCAVLAATMTLPSMGRDLLRALRGILERGHELSPEQALEVLMPTALVLLPVLAAATVGAAATTFLQTRGLVSAKGLAPQLSRLSPLAGLKRLLGAEQLVEFAKTLLKMALVGAAIWHAGAAPTLLEAVMHQPAAALLNVVADQGLRLVAATLAAFALLAAADLLLVHLRHLCRLRMSRQDMKEEAKDADGDPHIKSKQKAIRQQRARQRMMAAVPRAAVVITNPTHYAVALGYEEGSSAAPTILAKGADEVAARIREKARESGIPLVSNPPLARALFKLPLDTEIPAEHYQAVAEIIAFVWRARTRHSVP</sequence>
<evidence type="ECO:0000313" key="5">
    <source>
        <dbReference type="Proteomes" id="UP001589789"/>
    </source>
</evidence>
<gene>
    <name evidence="4" type="ORF">ACFFIC_25060</name>
</gene>
<evidence type="ECO:0000256" key="2">
    <source>
        <dbReference type="SAM" id="MobiDB-lite"/>
    </source>
</evidence>
<feature type="compositionally biased region" description="Basic and acidic residues" evidence="2">
    <location>
        <begin position="12"/>
        <end position="28"/>
    </location>
</feature>
<keyword evidence="3" id="KW-1133">Transmembrane helix</keyword>
<keyword evidence="4" id="KW-0282">Flagellum</keyword>
<organism evidence="4 5">
    <name type="scientific">Muricoccus vinaceus</name>
    <dbReference type="NCBI Taxonomy" id="424704"/>
    <lineage>
        <taxon>Bacteria</taxon>
        <taxon>Pseudomonadati</taxon>
        <taxon>Pseudomonadota</taxon>
        <taxon>Alphaproteobacteria</taxon>
        <taxon>Acetobacterales</taxon>
        <taxon>Roseomonadaceae</taxon>
        <taxon>Muricoccus</taxon>
    </lineage>
</organism>
<dbReference type="InterPro" id="IPR029025">
    <property type="entry name" value="T3SS_substrate_exporter_C"/>
</dbReference>
<evidence type="ECO:0000313" key="4">
    <source>
        <dbReference type="EMBL" id="MFC0388789.1"/>
    </source>
</evidence>
<feature type="transmembrane region" description="Helical" evidence="3">
    <location>
        <begin position="189"/>
        <end position="210"/>
    </location>
</feature>
<dbReference type="PRINTS" id="PR00950">
    <property type="entry name" value="TYPE3IMSPROT"/>
</dbReference>
<dbReference type="SUPFAM" id="SSF160544">
    <property type="entry name" value="EscU C-terminal domain-like"/>
    <property type="match status" value="1"/>
</dbReference>
<dbReference type="PANTHER" id="PTHR30531:SF12">
    <property type="entry name" value="FLAGELLAR BIOSYNTHETIC PROTEIN FLHB"/>
    <property type="match status" value="1"/>
</dbReference>
<evidence type="ECO:0000256" key="3">
    <source>
        <dbReference type="SAM" id="Phobius"/>
    </source>
</evidence>
<comment type="similarity">
    <text evidence="1">Belongs to the type III secretion exporter family.</text>
</comment>
<feature type="compositionally biased region" description="Acidic residues" evidence="2">
    <location>
        <begin position="1"/>
        <end position="11"/>
    </location>
</feature>
<keyword evidence="3" id="KW-0472">Membrane</keyword>
<dbReference type="EMBL" id="JBHLVZ010000084">
    <property type="protein sequence ID" value="MFC0388789.1"/>
    <property type="molecule type" value="Genomic_DNA"/>
</dbReference>
<keyword evidence="3" id="KW-0812">Transmembrane</keyword>
<keyword evidence="4" id="KW-0966">Cell projection</keyword>
<dbReference type="Pfam" id="PF01312">
    <property type="entry name" value="Bac_export_2"/>
    <property type="match status" value="1"/>
</dbReference>
<dbReference type="RefSeq" id="WP_377055522.1">
    <property type="nucleotide sequence ID" value="NZ_JBHLVZ010000084.1"/>
</dbReference>